<evidence type="ECO:0000313" key="2">
    <source>
        <dbReference type="Proteomes" id="UP001597267"/>
    </source>
</evidence>
<organism evidence="1 2">
    <name type="scientific">Agrilactobacillus yilanensis</name>
    <dbReference type="NCBI Taxonomy" id="2485997"/>
    <lineage>
        <taxon>Bacteria</taxon>
        <taxon>Bacillati</taxon>
        <taxon>Bacillota</taxon>
        <taxon>Bacilli</taxon>
        <taxon>Lactobacillales</taxon>
        <taxon>Lactobacillaceae</taxon>
        <taxon>Agrilactobacillus</taxon>
    </lineage>
</organism>
<dbReference type="EMBL" id="JBHTOP010000024">
    <property type="protein sequence ID" value="MFD1672311.1"/>
    <property type="molecule type" value="Genomic_DNA"/>
</dbReference>
<dbReference type="Proteomes" id="UP001597267">
    <property type="component" value="Unassembled WGS sequence"/>
</dbReference>
<dbReference type="RefSeq" id="WP_164507092.1">
    <property type="nucleotide sequence ID" value="NZ_JBHTOP010000024.1"/>
</dbReference>
<gene>
    <name evidence="1" type="ORF">ACFQ5M_09400</name>
</gene>
<proteinExistence type="predicted"/>
<evidence type="ECO:0000313" key="1">
    <source>
        <dbReference type="EMBL" id="MFD1672311.1"/>
    </source>
</evidence>
<accession>A0ABW4J7N5</accession>
<keyword evidence="2" id="KW-1185">Reference proteome</keyword>
<dbReference type="InterPro" id="IPR019644">
    <property type="entry name" value="DUF2508"/>
</dbReference>
<comment type="caution">
    <text evidence="1">The sequence shown here is derived from an EMBL/GenBank/DDBJ whole genome shotgun (WGS) entry which is preliminary data.</text>
</comment>
<dbReference type="Pfam" id="PF10704">
    <property type="entry name" value="DUF2508"/>
    <property type="match status" value="1"/>
</dbReference>
<name>A0ABW4J7N5_9LACO</name>
<protein>
    <submittedName>
        <fullName evidence="1">DUF2508 family protein</fullName>
    </submittedName>
</protein>
<reference evidence="2" key="1">
    <citation type="journal article" date="2019" name="Int. J. Syst. Evol. Microbiol.">
        <title>The Global Catalogue of Microorganisms (GCM) 10K type strain sequencing project: providing services to taxonomists for standard genome sequencing and annotation.</title>
        <authorList>
            <consortium name="The Broad Institute Genomics Platform"/>
            <consortium name="The Broad Institute Genome Sequencing Center for Infectious Disease"/>
            <person name="Wu L."/>
            <person name="Ma J."/>
        </authorList>
    </citation>
    <scope>NUCLEOTIDE SEQUENCE [LARGE SCALE GENOMIC DNA]</scope>
    <source>
        <strain evidence="2">CCM 8896</strain>
    </source>
</reference>
<sequence>MRSSKKSNLRQQTDSELLDLAYELREAILAYQEADALAAQDQNPVDGELLLQKAKYDFIYRQIRIRKVKSQRISPDMFQ</sequence>